<dbReference type="AlphaFoldDB" id="A0A4P9W2R7"/>
<keyword evidence="3" id="KW-1185">Reference proteome</keyword>
<feature type="compositionally biased region" description="Polar residues" evidence="1">
    <location>
        <begin position="199"/>
        <end position="210"/>
    </location>
</feature>
<sequence length="390" mass="39905">MFEDMVPNNAGAEVTTMVANTSKTASGQALFAADDDFDAPGVYPATKGNWGGTLRQGRIGAMLKAFADVTTDGGTAEGAGGVSAKVDEGTPSPAGYPATAAGGGWNDPRREQKQSDAGTTRRRTRAGSEGATDEGGGGGLQGEQTKSALESELPGVDRDGSAKNAEAQADPSVGSVISDMKSTARRRSATVGALAGLPQQPTLPRSTPASEQAAKVDNTVDPIREESTEKIEISATISTGHTGRKTLKIVRKSSRAASTSPPSMRDVGLWTSSTRNPAQKEICASGLPPPSTTSSPLPSQDEDPPSPQLRPTDARVTRSASISYAPVAPKLSLVTSSSPTRPAGITTRPTTRSATVSAGSPSRPTPELVVRRVSGVDSAKLPSSNAGNAR</sequence>
<feature type="compositionally biased region" description="Low complexity" evidence="1">
    <location>
        <begin position="89"/>
        <end position="100"/>
    </location>
</feature>
<name>A0A4P9W2R7_9FUNG</name>
<protein>
    <submittedName>
        <fullName evidence="2">Uncharacterized protein</fullName>
    </submittedName>
</protein>
<organism evidence="2 3">
    <name type="scientific">Blyttiomyces helicus</name>
    <dbReference type="NCBI Taxonomy" id="388810"/>
    <lineage>
        <taxon>Eukaryota</taxon>
        <taxon>Fungi</taxon>
        <taxon>Fungi incertae sedis</taxon>
        <taxon>Chytridiomycota</taxon>
        <taxon>Chytridiomycota incertae sedis</taxon>
        <taxon>Chytridiomycetes</taxon>
        <taxon>Chytridiomycetes incertae sedis</taxon>
        <taxon>Blyttiomyces</taxon>
    </lineage>
</organism>
<dbReference type="Proteomes" id="UP000269721">
    <property type="component" value="Unassembled WGS sequence"/>
</dbReference>
<dbReference type="EMBL" id="KZ999617">
    <property type="protein sequence ID" value="RKO84900.1"/>
    <property type="molecule type" value="Genomic_DNA"/>
</dbReference>
<feature type="compositionally biased region" description="Polar residues" evidence="1">
    <location>
        <begin position="347"/>
        <end position="362"/>
    </location>
</feature>
<evidence type="ECO:0000313" key="3">
    <source>
        <dbReference type="Proteomes" id="UP000269721"/>
    </source>
</evidence>
<proteinExistence type="predicted"/>
<gene>
    <name evidence="2" type="ORF">BDK51DRAFT_35026</name>
</gene>
<feature type="compositionally biased region" description="Basic and acidic residues" evidence="1">
    <location>
        <begin position="222"/>
        <end position="232"/>
    </location>
</feature>
<evidence type="ECO:0000256" key="1">
    <source>
        <dbReference type="SAM" id="MobiDB-lite"/>
    </source>
</evidence>
<evidence type="ECO:0000313" key="2">
    <source>
        <dbReference type="EMBL" id="RKO84900.1"/>
    </source>
</evidence>
<feature type="compositionally biased region" description="Basic residues" evidence="1">
    <location>
        <begin position="242"/>
        <end position="254"/>
    </location>
</feature>
<reference evidence="3" key="1">
    <citation type="journal article" date="2018" name="Nat. Microbiol.">
        <title>Leveraging single-cell genomics to expand the fungal tree of life.</title>
        <authorList>
            <person name="Ahrendt S.R."/>
            <person name="Quandt C.A."/>
            <person name="Ciobanu D."/>
            <person name="Clum A."/>
            <person name="Salamov A."/>
            <person name="Andreopoulos B."/>
            <person name="Cheng J.F."/>
            <person name="Woyke T."/>
            <person name="Pelin A."/>
            <person name="Henrissat B."/>
            <person name="Reynolds N.K."/>
            <person name="Benny G.L."/>
            <person name="Smith M.E."/>
            <person name="James T.Y."/>
            <person name="Grigoriev I.V."/>
        </authorList>
    </citation>
    <scope>NUCLEOTIDE SEQUENCE [LARGE SCALE GENOMIC DNA]</scope>
</reference>
<feature type="compositionally biased region" description="Polar residues" evidence="1">
    <location>
        <begin position="381"/>
        <end position="390"/>
    </location>
</feature>
<accession>A0A4P9W2R7</accession>
<feature type="region of interest" description="Disordered" evidence="1">
    <location>
        <begin position="74"/>
        <end position="390"/>
    </location>
</feature>